<feature type="region of interest" description="Disordered" evidence="1">
    <location>
        <begin position="1"/>
        <end position="82"/>
    </location>
</feature>
<sequence>MAAPAEPGDPPGFQRPPAMLRLKRKRRRRSEPAAAAAAPAPRGPSAPARRNPFCSLNNNNAPQRAAAPQPPAPAGGDPSAAPFWQFLEPACEEKPPGRAEPAGGADILALTEGEESFPCSSPGSSLHGLHFPARTLLWVGCPQSPSFLRASP</sequence>
<dbReference type="Proteomes" id="UP000504627">
    <property type="component" value="Unplaced"/>
</dbReference>
<evidence type="ECO:0000313" key="3">
    <source>
        <dbReference type="RefSeq" id="XP_027606165.1"/>
    </source>
</evidence>
<dbReference type="GeneID" id="114003415"/>
<name>A0A6J2J1C2_9PASS</name>
<reference evidence="3" key="1">
    <citation type="submission" date="2025-08" db="UniProtKB">
        <authorList>
            <consortium name="RefSeq"/>
        </authorList>
    </citation>
    <scope>IDENTIFICATION</scope>
    <source>
        <tissue evidence="3">Muscle</tissue>
    </source>
</reference>
<dbReference type="InParanoid" id="A0A6J2J1C2"/>
<evidence type="ECO:0000313" key="2">
    <source>
        <dbReference type="Proteomes" id="UP000504627"/>
    </source>
</evidence>
<protein>
    <submittedName>
        <fullName evidence="3">Translation initiation factor IF-2-like</fullName>
    </submittedName>
</protein>
<dbReference type="RefSeq" id="XP_027606165.1">
    <property type="nucleotide sequence ID" value="XM_027750364.2"/>
</dbReference>
<feature type="compositionally biased region" description="Low complexity" evidence="1">
    <location>
        <begin position="32"/>
        <end position="50"/>
    </location>
</feature>
<proteinExistence type="predicted"/>
<gene>
    <name evidence="3" type="primary">LOC114003415</name>
</gene>
<evidence type="ECO:0000256" key="1">
    <source>
        <dbReference type="SAM" id="MobiDB-lite"/>
    </source>
</evidence>
<keyword evidence="2" id="KW-1185">Reference proteome</keyword>
<dbReference type="AlphaFoldDB" id="A0A6J2J1C2"/>
<accession>A0A6J2J1C2</accession>
<organism evidence="2 3">
    <name type="scientific">Pipra filicauda</name>
    <name type="common">Wire-tailed manakin</name>
    <dbReference type="NCBI Taxonomy" id="649802"/>
    <lineage>
        <taxon>Eukaryota</taxon>
        <taxon>Metazoa</taxon>
        <taxon>Chordata</taxon>
        <taxon>Craniata</taxon>
        <taxon>Vertebrata</taxon>
        <taxon>Euteleostomi</taxon>
        <taxon>Archelosauria</taxon>
        <taxon>Archosauria</taxon>
        <taxon>Dinosauria</taxon>
        <taxon>Saurischia</taxon>
        <taxon>Theropoda</taxon>
        <taxon>Coelurosauria</taxon>
        <taxon>Aves</taxon>
        <taxon>Neognathae</taxon>
        <taxon>Neoaves</taxon>
        <taxon>Telluraves</taxon>
        <taxon>Australaves</taxon>
        <taxon>Passeriformes</taxon>
        <taxon>Pipridae</taxon>
        <taxon>Pipra</taxon>
    </lineage>
</organism>